<proteinExistence type="predicted"/>
<dbReference type="Proteomes" id="UP000034307">
    <property type="component" value="Unassembled WGS sequence"/>
</dbReference>
<accession>A0A0G1UK07</accession>
<reference evidence="2 3" key="1">
    <citation type="journal article" date="2015" name="Nature">
        <title>rRNA introns, odd ribosomes, and small enigmatic genomes across a large radiation of phyla.</title>
        <authorList>
            <person name="Brown C.T."/>
            <person name="Hug L.A."/>
            <person name="Thomas B.C."/>
            <person name="Sharon I."/>
            <person name="Castelle C.J."/>
            <person name="Singh A."/>
            <person name="Wilkins M.J."/>
            <person name="Williams K.H."/>
            <person name="Banfield J.F."/>
        </authorList>
    </citation>
    <scope>NUCLEOTIDE SEQUENCE [LARGE SCALE GENOMIC DNA]</scope>
</reference>
<dbReference type="EMBL" id="LCNO01000006">
    <property type="protein sequence ID" value="KKU58050.1"/>
    <property type="molecule type" value="Genomic_DNA"/>
</dbReference>
<gene>
    <name evidence="2" type="ORF">UX80_C0006G0020</name>
</gene>
<feature type="transmembrane region" description="Helical" evidence="1">
    <location>
        <begin position="48"/>
        <end position="71"/>
    </location>
</feature>
<keyword evidence="1" id="KW-0812">Transmembrane</keyword>
<name>A0A0G1UK07_9BACT</name>
<evidence type="ECO:0000313" key="3">
    <source>
        <dbReference type="Proteomes" id="UP000034307"/>
    </source>
</evidence>
<sequence length="108" mass="11883">MMQKLLLWNWRVMTAGAVVGAGLLAIYWKSLPPEVPLLYSRPWGQDQLVSPIFLIVPPIFAVVVGGLLGWLANQSVEEKLLPIIILVSSMVVQVVTILGLIRIVLLVV</sequence>
<comment type="caution">
    <text evidence="2">The sequence shown here is derived from an EMBL/GenBank/DDBJ whole genome shotgun (WGS) entry which is preliminary data.</text>
</comment>
<keyword evidence="1" id="KW-0472">Membrane</keyword>
<evidence type="ECO:0008006" key="4">
    <source>
        <dbReference type="Google" id="ProtNLM"/>
    </source>
</evidence>
<feature type="transmembrane region" description="Helical" evidence="1">
    <location>
        <begin position="7"/>
        <end position="28"/>
    </location>
</feature>
<keyword evidence="1" id="KW-1133">Transmembrane helix</keyword>
<organism evidence="2 3">
    <name type="scientific">Candidatus Amesbacteria bacterium GW2011_GWA2_47_11b</name>
    <dbReference type="NCBI Taxonomy" id="1618358"/>
    <lineage>
        <taxon>Bacteria</taxon>
        <taxon>Candidatus Amesiibacteriota</taxon>
    </lineage>
</organism>
<dbReference type="STRING" id="1618358.UX80_C0006G0020"/>
<dbReference type="AlphaFoldDB" id="A0A0G1UK07"/>
<feature type="transmembrane region" description="Helical" evidence="1">
    <location>
        <begin position="83"/>
        <end position="105"/>
    </location>
</feature>
<protein>
    <recommendedName>
        <fullName evidence="4">DUF1648 domain-containing protein</fullName>
    </recommendedName>
</protein>
<evidence type="ECO:0000313" key="2">
    <source>
        <dbReference type="EMBL" id="KKU58050.1"/>
    </source>
</evidence>
<evidence type="ECO:0000256" key="1">
    <source>
        <dbReference type="SAM" id="Phobius"/>
    </source>
</evidence>